<dbReference type="EMBL" id="JANAVB010000598">
    <property type="protein sequence ID" value="KAJ6853517.1"/>
    <property type="molecule type" value="Genomic_DNA"/>
</dbReference>
<feature type="compositionally biased region" description="Basic and acidic residues" evidence="1">
    <location>
        <begin position="574"/>
        <end position="587"/>
    </location>
</feature>
<dbReference type="Pfam" id="PF05904">
    <property type="entry name" value="DUF863"/>
    <property type="match status" value="2"/>
</dbReference>
<feature type="compositionally biased region" description="Basic and acidic residues" evidence="1">
    <location>
        <begin position="384"/>
        <end position="403"/>
    </location>
</feature>
<name>A0AAX6IL58_IRIPA</name>
<dbReference type="InterPro" id="IPR008581">
    <property type="entry name" value="DUF863_pln"/>
</dbReference>
<feature type="region of interest" description="Disordered" evidence="1">
    <location>
        <begin position="570"/>
        <end position="603"/>
    </location>
</feature>
<feature type="region of interest" description="Disordered" evidence="1">
    <location>
        <begin position="873"/>
        <end position="920"/>
    </location>
</feature>
<dbReference type="PANTHER" id="PTHR33167:SF4">
    <property type="entry name" value="TRANSCRIPTION FACTOR, PUTATIVE (DUF863)-RELATED"/>
    <property type="match status" value="1"/>
</dbReference>
<evidence type="ECO:0000256" key="1">
    <source>
        <dbReference type="SAM" id="MobiDB-lite"/>
    </source>
</evidence>
<proteinExistence type="predicted"/>
<reference evidence="2" key="2">
    <citation type="submission" date="2023-04" db="EMBL/GenBank/DDBJ databases">
        <authorList>
            <person name="Bruccoleri R.E."/>
            <person name="Oakeley E.J."/>
            <person name="Faust A.-M."/>
            <person name="Dessus-Babus S."/>
            <person name="Altorfer M."/>
            <person name="Burckhardt D."/>
            <person name="Oertli M."/>
            <person name="Naumann U."/>
            <person name="Petersen F."/>
            <person name="Wong J."/>
        </authorList>
    </citation>
    <scope>NUCLEOTIDE SEQUENCE</scope>
    <source>
        <strain evidence="2">GSM-AAB239-AS_SAM_17_03QT</strain>
        <tissue evidence="2">Leaf</tissue>
    </source>
</reference>
<gene>
    <name evidence="2" type="ORF">M6B38_249490</name>
</gene>
<sequence length="920" mass="102289">MRLLFGCSYFLEARMGTKVQCENYLSVNQLMRNLNEDSSGHFPQSSDDSDETLSDDLYNGCMPVPVNGCSVYDKEMLKRTMLEHQAVFREQVWELHRLYRTQKSLMDELKNQDLYRVPIEMETSGCYTYSSQIPSETKQKIWGMPHLTAASTSYNREAVVGTDDVKPSLNLMQYNEISTEKGSSLAGGKLLDSKLKIHPKRKIDLQLPADVYIDTEDSEKANRENMFRTSFRATSDVSSIYDVGDEGEVKLTLGINGDPSCSYSKKKFDRQRQKNRHSINSLGGLNRPVKGLNCEGEAGLVSNNFTGVRTDRSFLPRDLFTEKHRDEGACSNFVGAVKEEAGWESSPLSYEDGRSRNRVDSFYPGISSEKYPLFPGSSRQKLKRDHETSADQSDEQTRFREKPTLGIRISVNSSQFAEPGNSLLTSPQVHNPLSLIALPENTSFESPLRVACLRRPSITYVPIAVQALPCFSEAERSKYRARKLHKSVKDVIVCQDKMQVNGDLNQSQRSKSEPTSNQIGFHHDLCPRSSSSELKIGCDSVAHEDFEGNGGSLRCCKSPKDVSFRQSLPNATQGEEKHQESLHLQVKERKKRRKGTSHGLGRKKALGFPIADKLQQGQKCVKNKVKNEAGGVDMVRDRGVGSCSLGFQNQINLSSLELLTKDEADAQSGKVASAIAMEAFIPFNETLDNMAAENIVAISLDLIQPSAPASCNSLHWFSVVISSEVACAATSNGDDDSKGLDLFESMTLELNEVKADGYELWSQQQGNQKNGNKQLASLLLGKPPRGQTRKRRQKKDFQTDILPGLMSLSRHEVNEDLQAFEMMMRATDSTWQPSMIRRGTGRKGPSCQGRGRQQQQQQPTSLEIVVTDATDIGSIPPPVEPSVPTEVEDVDGSTIGWGRGTKKGRKPRVKSGNAFTEGII</sequence>
<organism evidence="2 3">
    <name type="scientific">Iris pallida</name>
    <name type="common">Sweet iris</name>
    <dbReference type="NCBI Taxonomy" id="29817"/>
    <lineage>
        <taxon>Eukaryota</taxon>
        <taxon>Viridiplantae</taxon>
        <taxon>Streptophyta</taxon>
        <taxon>Embryophyta</taxon>
        <taxon>Tracheophyta</taxon>
        <taxon>Spermatophyta</taxon>
        <taxon>Magnoliopsida</taxon>
        <taxon>Liliopsida</taxon>
        <taxon>Asparagales</taxon>
        <taxon>Iridaceae</taxon>
        <taxon>Iridoideae</taxon>
        <taxon>Irideae</taxon>
        <taxon>Iris</taxon>
    </lineage>
</organism>
<evidence type="ECO:0000313" key="3">
    <source>
        <dbReference type="Proteomes" id="UP001140949"/>
    </source>
</evidence>
<feature type="compositionally biased region" description="Basic residues" evidence="1">
    <location>
        <begin position="900"/>
        <end position="909"/>
    </location>
</feature>
<reference evidence="2" key="1">
    <citation type="journal article" date="2023" name="GigaByte">
        <title>Genome assembly of the bearded iris, Iris pallida Lam.</title>
        <authorList>
            <person name="Bruccoleri R.E."/>
            <person name="Oakeley E.J."/>
            <person name="Faust A.M.E."/>
            <person name="Altorfer M."/>
            <person name="Dessus-Babus S."/>
            <person name="Burckhardt D."/>
            <person name="Oertli M."/>
            <person name="Naumann U."/>
            <person name="Petersen F."/>
            <person name="Wong J."/>
        </authorList>
    </citation>
    <scope>NUCLEOTIDE SEQUENCE</scope>
    <source>
        <strain evidence="2">GSM-AAB239-AS_SAM_17_03QT</strain>
    </source>
</reference>
<feature type="region of interest" description="Disordered" evidence="1">
    <location>
        <begin position="502"/>
        <end position="524"/>
    </location>
</feature>
<protein>
    <submittedName>
        <fullName evidence="2">Uncharacterized protein</fullName>
    </submittedName>
</protein>
<feature type="region of interest" description="Disordered" evidence="1">
    <location>
        <begin position="370"/>
        <end position="404"/>
    </location>
</feature>
<feature type="region of interest" description="Disordered" evidence="1">
    <location>
        <begin position="834"/>
        <end position="860"/>
    </location>
</feature>
<keyword evidence="3" id="KW-1185">Reference proteome</keyword>
<accession>A0AAX6IL58</accession>
<evidence type="ECO:0000313" key="2">
    <source>
        <dbReference type="EMBL" id="KAJ6853517.1"/>
    </source>
</evidence>
<dbReference type="AlphaFoldDB" id="A0AAX6IL58"/>
<feature type="compositionally biased region" description="Low complexity" evidence="1">
    <location>
        <begin position="848"/>
        <end position="858"/>
    </location>
</feature>
<feature type="compositionally biased region" description="Basic residues" evidence="1">
    <location>
        <begin position="588"/>
        <end position="603"/>
    </location>
</feature>
<dbReference type="Proteomes" id="UP001140949">
    <property type="component" value="Unassembled WGS sequence"/>
</dbReference>
<comment type="caution">
    <text evidence="2">The sequence shown here is derived from an EMBL/GenBank/DDBJ whole genome shotgun (WGS) entry which is preliminary data.</text>
</comment>
<dbReference type="PANTHER" id="PTHR33167">
    <property type="entry name" value="TRANSCRIPTION FACTOR, PUTATIVE (DUF863)-RELATED"/>
    <property type="match status" value="1"/>
</dbReference>
<feature type="compositionally biased region" description="Polar residues" evidence="1">
    <location>
        <begin position="502"/>
        <end position="519"/>
    </location>
</feature>